<sequence length="196" mass="21900">MSTSDSEIPSSPPVSPSAVIQPFSPAQPPPQQLVYSLMHHRTTALEPGKLRGNAITVYAELRAAVNKVKEIKAQHANAQLVGTSSLQFADDARVYRLEPAQRPFELLKYSERGLEGRIWNHYWWIETVGYVSSGQTEKSNTYGMGSTAKVMESGSMRNEETRPPRLPSPILDDDILEEDEDEDAQREAEFLRSLGK</sequence>
<dbReference type="Proteomes" id="UP000799291">
    <property type="component" value="Unassembled WGS sequence"/>
</dbReference>
<name>A0A6G1JLD4_9PLEO</name>
<feature type="compositionally biased region" description="Acidic residues" evidence="1">
    <location>
        <begin position="171"/>
        <end position="184"/>
    </location>
</feature>
<protein>
    <submittedName>
        <fullName evidence="2">Uncharacterized protein</fullName>
    </submittedName>
</protein>
<gene>
    <name evidence="2" type="ORF">K458DRAFT_64534</name>
</gene>
<keyword evidence="3" id="KW-1185">Reference proteome</keyword>
<feature type="region of interest" description="Disordered" evidence="1">
    <location>
        <begin position="1"/>
        <end position="23"/>
    </location>
</feature>
<accession>A0A6G1JLD4</accession>
<evidence type="ECO:0000313" key="3">
    <source>
        <dbReference type="Proteomes" id="UP000799291"/>
    </source>
</evidence>
<dbReference type="AlphaFoldDB" id="A0A6G1JLD4"/>
<evidence type="ECO:0000256" key="1">
    <source>
        <dbReference type="SAM" id="MobiDB-lite"/>
    </source>
</evidence>
<evidence type="ECO:0000313" key="2">
    <source>
        <dbReference type="EMBL" id="KAF2690935.1"/>
    </source>
</evidence>
<reference evidence="2" key="1">
    <citation type="journal article" date="2020" name="Stud. Mycol.">
        <title>101 Dothideomycetes genomes: a test case for predicting lifestyles and emergence of pathogens.</title>
        <authorList>
            <person name="Haridas S."/>
            <person name="Albert R."/>
            <person name="Binder M."/>
            <person name="Bloem J."/>
            <person name="Labutti K."/>
            <person name="Salamov A."/>
            <person name="Andreopoulos B."/>
            <person name="Baker S."/>
            <person name="Barry K."/>
            <person name="Bills G."/>
            <person name="Bluhm B."/>
            <person name="Cannon C."/>
            <person name="Castanera R."/>
            <person name="Culley D."/>
            <person name="Daum C."/>
            <person name="Ezra D."/>
            <person name="Gonzalez J."/>
            <person name="Henrissat B."/>
            <person name="Kuo A."/>
            <person name="Liang C."/>
            <person name="Lipzen A."/>
            <person name="Lutzoni F."/>
            <person name="Magnuson J."/>
            <person name="Mondo S."/>
            <person name="Nolan M."/>
            <person name="Ohm R."/>
            <person name="Pangilinan J."/>
            <person name="Park H.-J."/>
            <person name="Ramirez L."/>
            <person name="Alfaro M."/>
            <person name="Sun H."/>
            <person name="Tritt A."/>
            <person name="Yoshinaga Y."/>
            <person name="Zwiers L.-H."/>
            <person name="Turgeon B."/>
            <person name="Goodwin S."/>
            <person name="Spatafora J."/>
            <person name="Crous P."/>
            <person name="Grigoriev I."/>
        </authorList>
    </citation>
    <scope>NUCLEOTIDE SEQUENCE</scope>
    <source>
        <strain evidence="2">CBS 122367</strain>
    </source>
</reference>
<organism evidence="2 3">
    <name type="scientific">Lentithecium fluviatile CBS 122367</name>
    <dbReference type="NCBI Taxonomy" id="1168545"/>
    <lineage>
        <taxon>Eukaryota</taxon>
        <taxon>Fungi</taxon>
        <taxon>Dikarya</taxon>
        <taxon>Ascomycota</taxon>
        <taxon>Pezizomycotina</taxon>
        <taxon>Dothideomycetes</taxon>
        <taxon>Pleosporomycetidae</taxon>
        <taxon>Pleosporales</taxon>
        <taxon>Massarineae</taxon>
        <taxon>Lentitheciaceae</taxon>
        <taxon>Lentithecium</taxon>
    </lineage>
</organism>
<feature type="region of interest" description="Disordered" evidence="1">
    <location>
        <begin position="152"/>
        <end position="196"/>
    </location>
</feature>
<dbReference type="EMBL" id="MU005570">
    <property type="protein sequence ID" value="KAF2690935.1"/>
    <property type="molecule type" value="Genomic_DNA"/>
</dbReference>
<proteinExistence type="predicted"/>